<dbReference type="InterPro" id="IPR007607">
    <property type="entry name" value="BacA/B"/>
</dbReference>
<dbReference type="PATRIC" id="fig|1227499.3.peg.2416"/>
<evidence type="ECO:0000313" key="4">
    <source>
        <dbReference type="Proteomes" id="UP000011602"/>
    </source>
</evidence>
<proteinExistence type="predicted"/>
<sequence length="353" mass="35130">MLVALVVLVVLVVGALPATVAAQSVADSGGTVVVEEGETVDELEAFAGTVVVEGTVTGDLSAVAGDVRIEGEVGGDAEIAAGSVTIEGTVEGDLEAAGGSVTIADGGDVGGDLLVGAASVAIDGTVAGDAGIGAETIQLGDDAEIAGDLRYDGTLEGNTDAVAGEITEDSSIGVDIAPTVPSVASALFALYTLVLNLLLGAALLWLFPRFSGRVASRVATDPVRTGLAGLGLLVGVPILLVATAITVIGIPFAVIGGFAFAFVVWVGIVYGRFAVAAWLLSLVDVTNRWLALVVGMIAGAALTQIPYLGGLLNFVVFLLGLGALGIALYAHRKAARERDREARGEVGAGGPAS</sequence>
<feature type="transmembrane region" description="Helical" evidence="1">
    <location>
        <begin position="311"/>
        <end position="330"/>
    </location>
</feature>
<reference evidence="3 4" key="1">
    <citation type="journal article" date="2014" name="PLoS Genet.">
        <title>Phylogenetically driven sequencing of extremely halophilic archaea reveals strategies for static and dynamic osmo-response.</title>
        <authorList>
            <person name="Becker E.A."/>
            <person name="Seitzer P.M."/>
            <person name="Tritt A."/>
            <person name="Larsen D."/>
            <person name="Krusor M."/>
            <person name="Yao A.I."/>
            <person name="Wu D."/>
            <person name="Madern D."/>
            <person name="Eisen J.A."/>
            <person name="Darling A.E."/>
            <person name="Facciotti M.T."/>
        </authorList>
    </citation>
    <scope>NUCLEOTIDE SEQUENCE [LARGE SCALE GENOMIC DNA]</scope>
    <source>
        <strain evidence="3 4">JCM 12255</strain>
    </source>
</reference>
<evidence type="ECO:0000313" key="3">
    <source>
        <dbReference type="EMBL" id="ELY55034.1"/>
    </source>
</evidence>
<protein>
    <recommendedName>
        <fullName evidence="2">DUF8173 domain-containing protein</fullName>
    </recommendedName>
</protein>
<dbReference type="Proteomes" id="UP000011602">
    <property type="component" value="Unassembled WGS sequence"/>
</dbReference>
<feature type="transmembrane region" description="Helical" evidence="1">
    <location>
        <begin position="289"/>
        <end position="305"/>
    </location>
</feature>
<keyword evidence="4" id="KW-1185">Reference proteome</keyword>
<dbReference type="InterPro" id="IPR058486">
    <property type="entry name" value="DUF8173"/>
</dbReference>
<dbReference type="Pfam" id="PF04519">
    <property type="entry name" value="Bactofilin"/>
    <property type="match status" value="1"/>
</dbReference>
<dbReference type="EMBL" id="AOHZ01000052">
    <property type="protein sequence ID" value="ELY55034.1"/>
    <property type="molecule type" value="Genomic_DNA"/>
</dbReference>
<dbReference type="Pfam" id="PF26514">
    <property type="entry name" value="DUF8173"/>
    <property type="match status" value="1"/>
</dbReference>
<dbReference type="eggNOG" id="arCOG04555">
    <property type="taxonomic scope" value="Archaea"/>
</dbReference>
<keyword evidence="1" id="KW-0812">Transmembrane</keyword>
<dbReference type="AlphaFoldDB" id="L9WZX9"/>
<comment type="caution">
    <text evidence="3">The sequence shown here is derived from an EMBL/GenBank/DDBJ whole genome shotgun (WGS) entry which is preliminary data.</text>
</comment>
<feature type="transmembrane region" description="Helical" evidence="1">
    <location>
        <begin position="227"/>
        <end position="252"/>
    </location>
</feature>
<organism evidence="3 4">
    <name type="scientific">Natronolimnohabitans innermongolicus JCM 12255</name>
    <dbReference type="NCBI Taxonomy" id="1227499"/>
    <lineage>
        <taxon>Archaea</taxon>
        <taxon>Methanobacteriati</taxon>
        <taxon>Methanobacteriota</taxon>
        <taxon>Stenosarchaea group</taxon>
        <taxon>Halobacteria</taxon>
        <taxon>Halobacteriales</taxon>
        <taxon>Natrialbaceae</taxon>
        <taxon>Natronolimnohabitans</taxon>
    </lineage>
</organism>
<keyword evidence="1" id="KW-1133">Transmembrane helix</keyword>
<feature type="transmembrane region" description="Helical" evidence="1">
    <location>
        <begin position="258"/>
        <end position="282"/>
    </location>
</feature>
<feature type="domain" description="DUF8173" evidence="2">
    <location>
        <begin position="186"/>
        <end position="331"/>
    </location>
</feature>
<name>L9WZX9_9EURY</name>
<evidence type="ECO:0000259" key="2">
    <source>
        <dbReference type="Pfam" id="PF26514"/>
    </source>
</evidence>
<evidence type="ECO:0000256" key="1">
    <source>
        <dbReference type="SAM" id="Phobius"/>
    </source>
</evidence>
<keyword evidence="1" id="KW-0472">Membrane</keyword>
<gene>
    <name evidence="3" type="ORF">C493_11822</name>
</gene>
<accession>L9WZX9</accession>
<dbReference type="STRING" id="1227499.C493_11822"/>
<feature type="transmembrane region" description="Helical" evidence="1">
    <location>
        <begin position="186"/>
        <end position="207"/>
    </location>
</feature>